<keyword evidence="6 15" id="KW-0547">Nucleotide-binding</keyword>
<keyword evidence="7 15" id="KW-0067">ATP-binding</keyword>
<dbReference type="NCBIfam" id="TIGR01818">
    <property type="entry name" value="ntrC"/>
    <property type="match status" value="1"/>
</dbReference>
<keyword evidence="13 15" id="KW-0535">Nitrogen fixation</keyword>
<dbReference type="OrthoDB" id="9761705at2"/>
<evidence type="ECO:0000256" key="4">
    <source>
        <dbReference type="ARBA" id="ARBA00022491"/>
    </source>
</evidence>
<dbReference type="FunFam" id="1.10.8.60:FF:000014">
    <property type="entry name" value="DNA-binding transcriptional regulator NtrC"/>
    <property type="match status" value="1"/>
</dbReference>
<evidence type="ECO:0000256" key="11">
    <source>
        <dbReference type="ARBA" id="ARBA00023159"/>
    </source>
</evidence>
<dbReference type="Pfam" id="PF02954">
    <property type="entry name" value="HTH_8"/>
    <property type="match status" value="1"/>
</dbReference>
<dbReference type="PANTHER" id="PTHR32071">
    <property type="entry name" value="TRANSCRIPTIONAL REGULATORY PROTEIN"/>
    <property type="match status" value="1"/>
</dbReference>
<reference evidence="18 19" key="1">
    <citation type="journal article" date="2018" name="Int. J. Syst. Evol. Microbiol.">
        <title>Mesosutterella multiformis gen. nov., sp. nov., a member of the family Sutterellaceae and Sutterella megalosphaeroides sp. nov., isolated from human faeces.</title>
        <authorList>
            <person name="Sakamoto M."/>
            <person name="Ikeyama N."/>
            <person name="Kunihiro T."/>
            <person name="Iino T."/>
            <person name="Yuki M."/>
            <person name="Ohkuma M."/>
        </authorList>
    </citation>
    <scope>NUCLEOTIDE SEQUENCE [LARGE SCALE GENOMIC DNA]</scope>
    <source>
        <strain evidence="18 19">4NBBH2</strain>
    </source>
</reference>
<evidence type="ECO:0000256" key="5">
    <source>
        <dbReference type="ARBA" id="ARBA00022553"/>
    </source>
</evidence>
<dbReference type="InterPro" id="IPR027417">
    <property type="entry name" value="P-loop_NTPase"/>
</dbReference>
<dbReference type="InterPro" id="IPR002197">
    <property type="entry name" value="HTH_Fis"/>
</dbReference>
<dbReference type="FunFam" id="3.40.50.300:FF:000006">
    <property type="entry name" value="DNA-binding transcriptional regulator NtrC"/>
    <property type="match status" value="1"/>
</dbReference>
<dbReference type="FunFam" id="3.40.50.2300:FF:000018">
    <property type="entry name" value="DNA-binding transcriptional regulator NtrC"/>
    <property type="match status" value="1"/>
</dbReference>
<evidence type="ECO:0000313" key="18">
    <source>
        <dbReference type="EMBL" id="GBO93578.1"/>
    </source>
</evidence>
<accession>A0A401LJC0</accession>
<dbReference type="Gene3D" id="3.40.50.300">
    <property type="entry name" value="P-loop containing nucleotide triphosphate hydrolases"/>
    <property type="match status" value="1"/>
</dbReference>
<evidence type="ECO:0000259" key="17">
    <source>
        <dbReference type="PROSITE" id="PS50110"/>
    </source>
</evidence>
<organism evidence="18 19">
    <name type="scientific">Mesosutterella multiformis</name>
    <dbReference type="NCBI Taxonomy" id="2259133"/>
    <lineage>
        <taxon>Bacteria</taxon>
        <taxon>Pseudomonadati</taxon>
        <taxon>Pseudomonadota</taxon>
        <taxon>Betaproteobacteria</taxon>
        <taxon>Burkholderiales</taxon>
        <taxon>Sutterellaceae</taxon>
        <taxon>Mesosutterella</taxon>
    </lineage>
</organism>
<dbReference type="PROSITE" id="PS00675">
    <property type="entry name" value="SIGMA54_INTERACT_1"/>
    <property type="match status" value="1"/>
</dbReference>
<dbReference type="GO" id="GO:0006808">
    <property type="term" value="P:regulation of nitrogen utilization"/>
    <property type="evidence" value="ECO:0007669"/>
    <property type="project" value="UniProtKB-UniRule"/>
</dbReference>
<dbReference type="AlphaFoldDB" id="A0A388SB97"/>
<dbReference type="Proteomes" id="UP000266091">
    <property type="component" value="Unassembled WGS sequence"/>
</dbReference>
<keyword evidence="8 15" id="KW-0902">Two-component regulatory system</keyword>
<dbReference type="PROSITE" id="PS50110">
    <property type="entry name" value="RESPONSE_REGULATORY"/>
    <property type="match status" value="1"/>
</dbReference>
<dbReference type="Pfam" id="PF00158">
    <property type="entry name" value="Sigma54_activat"/>
    <property type="match status" value="1"/>
</dbReference>
<evidence type="ECO:0000256" key="9">
    <source>
        <dbReference type="ARBA" id="ARBA00023015"/>
    </source>
</evidence>
<accession>A0A388SB97</accession>
<keyword evidence="12 15" id="KW-0804">Transcription</keyword>
<dbReference type="InterPro" id="IPR002078">
    <property type="entry name" value="Sigma_54_int"/>
</dbReference>
<dbReference type="InterPro" id="IPR011006">
    <property type="entry name" value="CheY-like_superfamily"/>
</dbReference>
<evidence type="ECO:0000256" key="8">
    <source>
        <dbReference type="ARBA" id="ARBA00023012"/>
    </source>
</evidence>
<keyword evidence="4 15" id="KW-0678">Repressor</keyword>
<proteinExistence type="predicted"/>
<evidence type="ECO:0000313" key="19">
    <source>
        <dbReference type="Proteomes" id="UP000266091"/>
    </source>
</evidence>
<comment type="subcellular location">
    <subcellularLocation>
        <location evidence="1 15">Cytoplasm</location>
    </subcellularLocation>
</comment>
<evidence type="ECO:0000256" key="3">
    <source>
        <dbReference type="ARBA" id="ARBA00022490"/>
    </source>
</evidence>
<dbReference type="InterPro" id="IPR025943">
    <property type="entry name" value="Sigma_54_int_dom_ATP-bd_2"/>
</dbReference>
<dbReference type="Gene3D" id="1.10.8.60">
    <property type="match status" value="1"/>
</dbReference>
<protein>
    <recommendedName>
        <fullName evidence="2 15">DNA-binding transcriptional regulator NtrC</fullName>
    </recommendedName>
    <alternativeName>
        <fullName evidence="15">Nitrogen regulation protein NR(I)</fullName>
    </alternativeName>
</protein>
<keyword evidence="5 14" id="KW-0597">Phosphoprotein</keyword>
<evidence type="ECO:0000256" key="2">
    <source>
        <dbReference type="ARBA" id="ARBA00019059"/>
    </source>
</evidence>
<dbReference type="CDD" id="cd00009">
    <property type="entry name" value="AAA"/>
    <property type="match status" value="1"/>
</dbReference>
<feature type="domain" description="Sigma-54 factor interaction" evidence="16">
    <location>
        <begin position="142"/>
        <end position="371"/>
    </location>
</feature>
<evidence type="ECO:0000256" key="13">
    <source>
        <dbReference type="ARBA" id="ARBA00023231"/>
    </source>
</evidence>
<name>A0A388SB97_9BURK</name>
<dbReference type="SUPFAM" id="SSF52540">
    <property type="entry name" value="P-loop containing nucleoside triphosphate hydrolases"/>
    <property type="match status" value="1"/>
</dbReference>
<keyword evidence="9 15" id="KW-0805">Transcription regulation</keyword>
<keyword evidence="11 15" id="KW-0010">Activator</keyword>
<dbReference type="Gene3D" id="1.10.10.60">
    <property type="entry name" value="Homeodomain-like"/>
    <property type="match status" value="1"/>
</dbReference>
<dbReference type="Gene3D" id="3.40.50.2300">
    <property type="match status" value="1"/>
</dbReference>
<dbReference type="Pfam" id="PF00072">
    <property type="entry name" value="Response_reg"/>
    <property type="match status" value="1"/>
</dbReference>
<dbReference type="PROSITE" id="PS00688">
    <property type="entry name" value="SIGMA54_INTERACT_3"/>
    <property type="match status" value="1"/>
</dbReference>
<dbReference type="InterPro" id="IPR010114">
    <property type="entry name" value="Transcript_reg_NtrC"/>
</dbReference>
<dbReference type="PRINTS" id="PR01590">
    <property type="entry name" value="HTHFIS"/>
</dbReference>
<evidence type="ECO:0000256" key="7">
    <source>
        <dbReference type="ARBA" id="ARBA00022840"/>
    </source>
</evidence>
<evidence type="ECO:0000256" key="6">
    <source>
        <dbReference type="ARBA" id="ARBA00022741"/>
    </source>
</evidence>
<dbReference type="Pfam" id="PF25601">
    <property type="entry name" value="AAA_lid_14"/>
    <property type="match status" value="1"/>
</dbReference>
<feature type="domain" description="Response regulatory" evidence="17">
    <location>
        <begin position="3"/>
        <end position="117"/>
    </location>
</feature>
<dbReference type="RefSeq" id="WP_049686653.1">
    <property type="nucleotide sequence ID" value="NZ_BGZJ01000001.1"/>
</dbReference>
<dbReference type="SMART" id="SM00382">
    <property type="entry name" value="AAA"/>
    <property type="match status" value="1"/>
</dbReference>
<dbReference type="GO" id="GO:0005524">
    <property type="term" value="F:ATP binding"/>
    <property type="evidence" value="ECO:0007669"/>
    <property type="project" value="UniProtKB-KW"/>
</dbReference>
<dbReference type="InterPro" id="IPR001789">
    <property type="entry name" value="Sig_transdc_resp-reg_receiver"/>
</dbReference>
<keyword evidence="3 15" id="KW-0963">Cytoplasm</keyword>
<dbReference type="EMBL" id="BGZJ01000001">
    <property type="protein sequence ID" value="GBO93578.1"/>
    <property type="molecule type" value="Genomic_DNA"/>
</dbReference>
<evidence type="ECO:0000256" key="10">
    <source>
        <dbReference type="ARBA" id="ARBA00023125"/>
    </source>
</evidence>
<sequence length="477" mass="53215">MNEVWIVDDDRSIRWVLEKVLTKAGFTCRSFSDGNAAWTALQNDCPGVLISDIRMPGPNGIDLLTRIKEKYPKLPVIITTAFSDLESAVSAFQKGAFEYLPKPFDINKAVQLVQRAMADQEPSAAADEAEENEEEGHGTLELIGKAPVMQDVFRAIGRLSHSSMTVLITGESGAGKEVVARALHRSSPRSKAPFIALNMAAIPRELMESELFGHERGAFTGALATRSGRFEQADGGTLFLDEIGDMPMELQTRLLRVLSDGNFYRVGGHQPLHADVRIIAATNQNLERRVAEGKFREDLFHRLNVIRIRLPSLKERSEDIPLLAHHFLIRTAKELGVEVKRLEPDAMEALTRYPFPGNVRQLENVCRWITVMAPSQNVRAEDLPEEVRNWEAGKDAALPEGHMGALSDWKDALSQTVSDMLDRGAPDIMESLRNQFERTVIEAALEKTSGRRIDAAARLGMGRNTITRKIKELRMEE</sequence>
<dbReference type="PROSITE" id="PS00676">
    <property type="entry name" value="SIGMA54_INTERACT_2"/>
    <property type="match status" value="1"/>
</dbReference>
<gene>
    <name evidence="18" type="primary">glnG</name>
    <name evidence="15" type="synonym">ntrC</name>
    <name evidence="18" type="ORF">MESMUL_09320</name>
</gene>
<dbReference type="SUPFAM" id="SSF52172">
    <property type="entry name" value="CheY-like"/>
    <property type="match status" value="1"/>
</dbReference>
<dbReference type="GO" id="GO:0000156">
    <property type="term" value="F:phosphorelay response regulator activity"/>
    <property type="evidence" value="ECO:0007669"/>
    <property type="project" value="UniProtKB-UniRule"/>
</dbReference>
<dbReference type="InterPro" id="IPR025944">
    <property type="entry name" value="Sigma_54_int_dom_CS"/>
</dbReference>
<dbReference type="NCBIfam" id="NF008176">
    <property type="entry name" value="PRK10923.1"/>
    <property type="match status" value="1"/>
</dbReference>
<dbReference type="InterPro" id="IPR003593">
    <property type="entry name" value="AAA+_ATPase"/>
</dbReference>
<dbReference type="InterPro" id="IPR025662">
    <property type="entry name" value="Sigma_54_int_dom_ATP-bd_1"/>
</dbReference>
<keyword evidence="10 15" id="KW-0238">DNA-binding</keyword>
<evidence type="ECO:0000256" key="1">
    <source>
        <dbReference type="ARBA" id="ARBA00004496"/>
    </source>
</evidence>
<evidence type="ECO:0000256" key="14">
    <source>
        <dbReference type="PROSITE-ProRule" id="PRU00169"/>
    </source>
</evidence>
<evidence type="ECO:0000256" key="15">
    <source>
        <dbReference type="RuleBase" id="RU365013"/>
    </source>
</evidence>
<keyword evidence="19" id="KW-1185">Reference proteome</keyword>
<evidence type="ECO:0000256" key="12">
    <source>
        <dbReference type="ARBA" id="ARBA00023163"/>
    </source>
</evidence>
<dbReference type="CDD" id="cd19919">
    <property type="entry name" value="REC_NtrC"/>
    <property type="match status" value="1"/>
</dbReference>
<dbReference type="GO" id="GO:0005737">
    <property type="term" value="C:cytoplasm"/>
    <property type="evidence" value="ECO:0007669"/>
    <property type="project" value="UniProtKB-SubCell"/>
</dbReference>
<dbReference type="InterPro" id="IPR009057">
    <property type="entry name" value="Homeodomain-like_sf"/>
</dbReference>
<evidence type="ECO:0000259" key="16">
    <source>
        <dbReference type="PROSITE" id="PS50045"/>
    </source>
</evidence>
<dbReference type="SUPFAM" id="SSF46689">
    <property type="entry name" value="Homeodomain-like"/>
    <property type="match status" value="1"/>
</dbReference>
<comment type="caution">
    <text evidence="18">The sequence shown here is derived from an EMBL/GenBank/DDBJ whole genome shotgun (WGS) entry which is preliminary data.</text>
</comment>
<dbReference type="PROSITE" id="PS50045">
    <property type="entry name" value="SIGMA54_INTERACT_4"/>
    <property type="match status" value="1"/>
</dbReference>
<dbReference type="InterPro" id="IPR058031">
    <property type="entry name" value="AAA_lid_NorR"/>
</dbReference>
<comment type="function">
    <text evidence="15">Member of the two-component regulatory system NtrB/NtrC, which controls expression of the nitrogen-regulated (ntr) genes in response to nitrogen limitation. Phosphorylated NtrC binds directly to DNA and stimulates the formation of open promoter-sigma54-RNA polymerase complexes.</text>
</comment>
<dbReference type="SMART" id="SM00448">
    <property type="entry name" value="REC"/>
    <property type="match status" value="1"/>
</dbReference>
<feature type="modified residue" description="4-aspartylphosphate" evidence="14">
    <location>
        <position position="52"/>
    </location>
</feature>
<dbReference type="GO" id="GO:0006355">
    <property type="term" value="P:regulation of DNA-templated transcription"/>
    <property type="evidence" value="ECO:0007669"/>
    <property type="project" value="InterPro"/>
</dbReference>
<dbReference type="PANTHER" id="PTHR32071:SF95">
    <property type="entry name" value="DNA-BINDING TRANSCRIPTIONAL REGULATOR NTRC"/>
    <property type="match status" value="1"/>
</dbReference>
<dbReference type="GO" id="GO:0043565">
    <property type="term" value="F:sequence-specific DNA binding"/>
    <property type="evidence" value="ECO:0007669"/>
    <property type="project" value="InterPro"/>
</dbReference>